<dbReference type="SUPFAM" id="SSF52540">
    <property type="entry name" value="P-loop containing nucleoside triphosphate hydrolases"/>
    <property type="match status" value="1"/>
</dbReference>
<evidence type="ECO:0000256" key="8">
    <source>
        <dbReference type="ARBA" id="ARBA00022840"/>
    </source>
</evidence>
<dbReference type="GO" id="GO:0004765">
    <property type="term" value="F:shikimate kinase activity"/>
    <property type="evidence" value="ECO:0007669"/>
    <property type="project" value="UniProtKB-UniRule"/>
</dbReference>
<dbReference type="GO" id="GO:0009423">
    <property type="term" value="P:chorismate biosynthetic process"/>
    <property type="evidence" value="ECO:0007669"/>
    <property type="project" value="UniProtKB-UniRule"/>
</dbReference>
<dbReference type="Pfam" id="PF01202">
    <property type="entry name" value="SKI"/>
    <property type="match status" value="1"/>
</dbReference>
<evidence type="ECO:0000256" key="4">
    <source>
        <dbReference type="ARBA" id="ARBA00022605"/>
    </source>
</evidence>
<keyword evidence="5 11" id="KW-0808">Transferase</keyword>
<dbReference type="GO" id="GO:0003677">
    <property type="term" value="F:DNA binding"/>
    <property type="evidence" value="ECO:0007669"/>
    <property type="project" value="InterPro"/>
</dbReference>
<dbReference type="InterPro" id="IPR023000">
    <property type="entry name" value="Shikimate_kinase_CS"/>
</dbReference>
<dbReference type="GO" id="GO:0005524">
    <property type="term" value="F:ATP binding"/>
    <property type="evidence" value="ECO:0007669"/>
    <property type="project" value="UniProtKB-UniRule"/>
</dbReference>
<feature type="binding site" evidence="11">
    <location>
        <position position="230"/>
    </location>
    <ligand>
        <name>substrate</name>
    </ligand>
</feature>
<comment type="catalytic activity">
    <reaction evidence="10 11">
        <text>shikimate + ATP = 3-phosphoshikimate + ADP + H(+)</text>
        <dbReference type="Rhea" id="RHEA:13121"/>
        <dbReference type="ChEBI" id="CHEBI:15378"/>
        <dbReference type="ChEBI" id="CHEBI:30616"/>
        <dbReference type="ChEBI" id="CHEBI:36208"/>
        <dbReference type="ChEBI" id="CHEBI:145989"/>
        <dbReference type="ChEBI" id="CHEBI:456216"/>
        <dbReference type="EC" id="2.7.1.71"/>
    </reaction>
</comment>
<evidence type="ECO:0000256" key="3">
    <source>
        <dbReference type="ARBA" id="ARBA00012154"/>
    </source>
</evidence>
<keyword evidence="8 11" id="KW-0067">ATP-binding</keyword>
<comment type="caution">
    <text evidence="11">Lacks conserved residue(s) required for the propagation of feature annotation.</text>
</comment>
<dbReference type="GO" id="GO:0005829">
    <property type="term" value="C:cytosol"/>
    <property type="evidence" value="ECO:0007669"/>
    <property type="project" value="TreeGrafter"/>
</dbReference>
<dbReference type="GO" id="GO:0008652">
    <property type="term" value="P:amino acid biosynthetic process"/>
    <property type="evidence" value="ECO:0007669"/>
    <property type="project" value="UniProtKB-KW"/>
</dbReference>
<dbReference type="Gene3D" id="3.40.50.300">
    <property type="entry name" value="P-loop containing nucleotide triphosphate hydrolases"/>
    <property type="match status" value="1"/>
</dbReference>
<keyword evidence="7 11" id="KW-0418">Kinase</keyword>
<evidence type="ECO:0000256" key="6">
    <source>
        <dbReference type="ARBA" id="ARBA00022741"/>
    </source>
</evidence>
<dbReference type="AlphaFoldDB" id="A0A1F6V9V6"/>
<evidence type="ECO:0000313" key="13">
    <source>
        <dbReference type="EMBL" id="OGI66334.1"/>
    </source>
</evidence>
<organism evidence="13 14">
    <name type="scientific">Candidatus Muproteobacteria bacterium RBG_16_60_9</name>
    <dbReference type="NCBI Taxonomy" id="1817755"/>
    <lineage>
        <taxon>Bacteria</taxon>
        <taxon>Pseudomonadati</taxon>
        <taxon>Pseudomonadota</taxon>
        <taxon>Candidatus Muproteobacteria</taxon>
    </lineage>
</organism>
<dbReference type="PANTHER" id="PTHR21087">
    <property type="entry name" value="SHIKIMATE KINASE"/>
    <property type="match status" value="1"/>
</dbReference>
<dbReference type="PROSITE" id="PS50943">
    <property type="entry name" value="HTH_CROC1"/>
    <property type="match status" value="1"/>
</dbReference>
<sequence>MTRKQLAQQSGISLAYLARVEGGTGNISLGLLHRLALSLNLPLENFLARAETHGADFTLILEHLKRQSPLELTRIRRQLFDQVDLRPTRAKQRIALLGIRGVGKSTLGPLLAERLGVPFVELNRCIEAEAGIGVAEILNVYGQHSYRQLERRCLERVVQSHPKVVLATGGGIVTEPATYELLMSSFYTVWLKAKPAIMFARVMAQHDARIARPQLRGEALNNIARTLEARQHLYELADMAFDTSGRSAEQCARALFAALAALDGEPHSAGTRRAKS</sequence>
<dbReference type="NCBIfam" id="NF006015">
    <property type="entry name" value="PRK08154.1"/>
    <property type="match status" value="1"/>
</dbReference>
<dbReference type="InterPro" id="IPR027417">
    <property type="entry name" value="P-loop_NTPase"/>
</dbReference>
<keyword evidence="4 11" id="KW-0028">Amino-acid biosynthesis</keyword>
<dbReference type="SUPFAM" id="SSF47413">
    <property type="entry name" value="lambda repressor-like DNA-binding domains"/>
    <property type="match status" value="1"/>
</dbReference>
<dbReference type="InterPro" id="IPR010982">
    <property type="entry name" value="Lambda_DNA-bd_dom_sf"/>
</dbReference>
<evidence type="ECO:0000256" key="11">
    <source>
        <dbReference type="HAMAP-Rule" id="MF_00109"/>
    </source>
</evidence>
<keyword evidence="6 11" id="KW-0547">Nucleotide-binding</keyword>
<keyword evidence="11" id="KW-0479">Metal-binding</keyword>
<dbReference type="Gene3D" id="1.10.260.40">
    <property type="entry name" value="lambda repressor-like DNA-binding domains"/>
    <property type="match status" value="1"/>
</dbReference>
<evidence type="ECO:0000256" key="1">
    <source>
        <dbReference type="ARBA" id="ARBA00004842"/>
    </source>
</evidence>
<comment type="cofactor">
    <cofactor evidence="11">
        <name>Mg(2+)</name>
        <dbReference type="ChEBI" id="CHEBI:18420"/>
    </cofactor>
    <text evidence="11">Binds 1 Mg(2+) ion per subunit.</text>
</comment>
<comment type="function">
    <text evidence="11">Catalyzes the specific phosphorylation of the 3-hydroxyl group of shikimic acid using ATP as a cosubstrate.</text>
</comment>
<feature type="binding site" evidence="11">
    <location>
        <position position="212"/>
    </location>
    <ligand>
        <name>ATP</name>
        <dbReference type="ChEBI" id="CHEBI:30616"/>
    </ligand>
</feature>
<feature type="binding site" evidence="11">
    <location>
        <begin position="101"/>
        <end position="106"/>
    </location>
    <ligand>
        <name>ATP</name>
        <dbReference type="ChEBI" id="CHEBI:30616"/>
    </ligand>
</feature>
<dbReference type="HAMAP" id="MF_00109">
    <property type="entry name" value="Shikimate_kinase"/>
    <property type="match status" value="1"/>
</dbReference>
<gene>
    <name evidence="11" type="primary">aroK</name>
    <name evidence="13" type="ORF">A2W18_02100</name>
</gene>
<comment type="caution">
    <text evidence="13">The sequence shown here is derived from an EMBL/GenBank/DDBJ whole genome shotgun (WGS) entry which is preliminary data.</text>
</comment>
<comment type="subunit">
    <text evidence="11">Monomer.</text>
</comment>
<dbReference type="Proteomes" id="UP000179076">
    <property type="component" value="Unassembled WGS sequence"/>
</dbReference>
<dbReference type="EC" id="2.7.1.71" evidence="3 11"/>
<evidence type="ECO:0000259" key="12">
    <source>
        <dbReference type="PROSITE" id="PS50943"/>
    </source>
</evidence>
<dbReference type="PRINTS" id="PR01100">
    <property type="entry name" value="SHIKIMTKNASE"/>
</dbReference>
<dbReference type="GO" id="GO:0009073">
    <property type="term" value="P:aromatic amino acid family biosynthetic process"/>
    <property type="evidence" value="ECO:0007669"/>
    <property type="project" value="UniProtKB-KW"/>
</dbReference>
<feature type="binding site" evidence="11">
    <location>
        <position position="246"/>
    </location>
    <ligand>
        <name>ATP</name>
        <dbReference type="ChEBI" id="CHEBI:30616"/>
    </ligand>
</feature>
<proteinExistence type="inferred from homology"/>
<protein>
    <recommendedName>
        <fullName evidence="3 11">Shikimate kinase</fullName>
        <shortName evidence="11">SK</shortName>
        <ecNumber evidence="3 11">2.7.1.71</ecNumber>
    </recommendedName>
</protein>
<dbReference type="PROSITE" id="PS01128">
    <property type="entry name" value="SHIKIMATE_KINASE"/>
    <property type="match status" value="1"/>
</dbReference>
<dbReference type="GO" id="GO:0000287">
    <property type="term" value="F:magnesium ion binding"/>
    <property type="evidence" value="ECO:0007669"/>
    <property type="project" value="UniProtKB-UniRule"/>
</dbReference>
<dbReference type="InterPro" id="IPR031322">
    <property type="entry name" value="Shikimate/glucono_kinase"/>
</dbReference>
<keyword evidence="9 11" id="KW-0057">Aromatic amino acid biosynthesis</keyword>
<dbReference type="InterPro" id="IPR001387">
    <property type="entry name" value="Cro/C1-type_HTH"/>
</dbReference>
<dbReference type="CDD" id="cd00093">
    <property type="entry name" value="HTH_XRE"/>
    <property type="match status" value="1"/>
</dbReference>
<dbReference type="InterPro" id="IPR000623">
    <property type="entry name" value="Shikimate_kinase/TSH1"/>
</dbReference>
<evidence type="ECO:0000256" key="9">
    <source>
        <dbReference type="ARBA" id="ARBA00023141"/>
    </source>
</evidence>
<dbReference type="PANTHER" id="PTHR21087:SF16">
    <property type="entry name" value="SHIKIMATE KINASE 1, CHLOROPLASTIC"/>
    <property type="match status" value="1"/>
</dbReference>
<keyword evidence="11" id="KW-0460">Magnesium</keyword>
<accession>A0A1F6V9V6</accession>
<feature type="domain" description="HTH cro/C1-type" evidence="12">
    <location>
        <begin position="1"/>
        <end position="46"/>
    </location>
</feature>
<evidence type="ECO:0000256" key="5">
    <source>
        <dbReference type="ARBA" id="ARBA00022679"/>
    </source>
</evidence>
<feature type="binding site" evidence="11">
    <location>
        <position position="105"/>
    </location>
    <ligand>
        <name>Mg(2+)</name>
        <dbReference type="ChEBI" id="CHEBI:18420"/>
    </ligand>
</feature>
<dbReference type="UniPathway" id="UPA00053">
    <property type="reaction ID" value="UER00088"/>
</dbReference>
<feature type="binding site" evidence="11">
    <location>
        <position position="147"/>
    </location>
    <ligand>
        <name>substrate</name>
    </ligand>
</feature>
<feature type="binding site" evidence="11">
    <location>
        <position position="170"/>
    </location>
    <ligand>
        <name>substrate</name>
    </ligand>
</feature>
<evidence type="ECO:0000313" key="14">
    <source>
        <dbReference type="Proteomes" id="UP000179076"/>
    </source>
</evidence>
<keyword evidence="11" id="KW-0963">Cytoplasm</keyword>
<dbReference type="EMBL" id="MFSP01000090">
    <property type="protein sequence ID" value="OGI66334.1"/>
    <property type="molecule type" value="Genomic_DNA"/>
</dbReference>
<comment type="subcellular location">
    <subcellularLocation>
        <location evidence="11">Cytoplasm</location>
    </subcellularLocation>
</comment>
<comment type="similarity">
    <text evidence="2 11">Belongs to the shikimate kinase family.</text>
</comment>
<evidence type="ECO:0000256" key="2">
    <source>
        <dbReference type="ARBA" id="ARBA00006997"/>
    </source>
</evidence>
<evidence type="ECO:0000256" key="10">
    <source>
        <dbReference type="ARBA" id="ARBA00048567"/>
    </source>
</evidence>
<dbReference type="CDD" id="cd00464">
    <property type="entry name" value="SK"/>
    <property type="match status" value="1"/>
</dbReference>
<reference evidence="13 14" key="1">
    <citation type="journal article" date="2016" name="Nat. Commun.">
        <title>Thousands of microbial genomes shed light on interconnected biogeochemical processes in an aquifer system.</title>
        <authorList>
            <person name="Anantharaman K."/>
            <person name="Brown C.T."/>
            <person name="Hug L.A."/>
            <person name="Sharon I."/>
            <person name="Castelle C.J."/>
            <person name="Probst A.J."/>
            <person name="Thomas B.C."/>
            <person name="Singh A."/>
            <person name="Wilkins M.J."/>
            <person name="Karaoz U."/>
            <person name="Brodie E.L."/>
            <person name="Williams K.H."/>
            <person name="Hubbard S.S."/>
            <person name="Banfield J.F."/>
        </authorList>
    </citation>
    <scope>NUCLEOTIDE SEQUENCE [LARGE SCALE GENOMIC DNA]</scope>
</reference>
<dbReference type="Pfam" id="PF01381">
    <property type="entry name" value="HTH_3"/>
    <property type="match status" value="1"/>
</dbReference>
<evidence type="ECO:0000256" key="7">
    <source>
        <dbReference type="ARBA" id="ARBA00022777"/>
    </source>
</evidence>
<comment type="pathway">
    <text evidence="1 11">Metabolic intermediate biosynthesis; chorismate biosynthesis; chorismate from D-erythrose 4-phosphate and phosphoenolpyruvate: step 5/7.</text>
</comment>
<name>A0A1F6V9V6_9PROT</name>